<dbReference type="KEGG" id="hsn:DV733_15725"/>
<feature type="domain" description="Transcription regulator TrmB N-terminal" evidence="1">
    <location>
        <begin position="4"/>
        <end position="72"/>
    </location>
</feature>
<evidence type="ECO:0000259" key="2">
    <source>
        <dbReference type="Pfam" id="PF24217"/>
    </source>
</evidence>
<dbReference type="STRING" id="1457250.GCA_000755225_02023"/>
<dbReference type="InterPro" id="IPR002831">
    <property type="entry name" value="Tscrpt_reg_TrmB_N"/>
</dbReference>
<dbReference type="Gene3D" id="1.10.10.10">
    <property type="entry name" value="Winged helix-like DNA-binding domain superfamily/Winged helix DNA-binding domain"/>
    <property type="match status" value="1"/>
</dbReference>
<dbReference type="GeneID" id="39849339"/>
<dbReference type="InterPro" id="IPR055859">
    <property type="entry name" value="DUF7436"/>
</dbReference>
<gene>
    <name evidence="3" type="ORF">DV733_15725</name>
</gene>
<proteinExistence type="predicted"/>
<evidence type="ECO:0000313" key="3">
    <source>
        <dbReference type="EMBL" id="QCC52587.1"/>
    </source>
</evidence>
<dbReference type="InterPro" id="IPR036390">
    <property type="entry name" value="WH_DNA-bd_sf"/>
</dbReference>
<dbReference type="InterPro" id="IPR051797">
    <property type="entry name" value="TrmB-like"/>
</dbReference>
<dbReference type="AlphaFoldDB" id="A0A4D6HIQ9"/>
<reference evidence="3 4" key="1">
    <citation type="journal article" date="2019" name="Nat. Commun.">
        <title>A new type of DNA phosphorothioation-based antiviral system in archaea.</title>
        <authorList>
            <person name="Xiong L."/>
            <person name="Liu S."/>
            <person name="Chen S."/>
            <person name="Xiao Y."/>
            <person name="Zhu B."/>
            <person name="Gao Y."/>
            <person name="Zhang Y."/>
            <person name="Chen B."/>
            <person name="Luo J."/>
            <person name="Deng Z."/>
            <person name="Chen X."/>
            <person name="Wang L."/>
            <person name="Chen S."/>
        </authorList>
    </citation>
    <scope>NUCLEOTIDE SEQUENCE [LARGE SCALE GENOMIC DNA]</scope>
    <source>
        <strain evidence="3 4">CBA1105</strain>
    </source>
</reference>
<dbReference type="Proteomes" id="UP000296706">
    <property type="component" value="Chromosome"/>
</dbReference>
<evidence type="ECO:0000259" key="1">
    <source>
        <dbReference type="Pfam" id="PF01978"/>
    </source>
</evidence>
<evidence type="ECO:0000313" key="4">
    <source>
        <dbReference type="Proteomes" id="UP000296706"/>
    </source>
</evidence>
<dbReference type="PANTHER" id="PTHR34293:SF1">
    <property type="entry name" value="HTH-TYPE TRANSCRIPTIONAL REGULATOR TRMBL2"/>
    <property type="match status" value="1"/>
</dbReference>
<dbReference type="Pfam" id="PF01978">
    <property type="entry name" value="TrmB"/>
    <property type="match status" value="1"/>
</dbReference>
<dbReference type="Pfam" id="PF24217">
    <property type="entry name" value="DUF7436"/>
    <property type="match status" value="1"/>
</dbReference>
<dbReference type="PANTHER" id="PTHR34293">
    <property type="entry name" value="HTH-TYPE TRANSCRIPTIONAL REGULATOR TRMBL2"/>
    <property type="match status" value="1"/>
</dbReference>
<name>A0A4D6HIQ9_9EURY</name>
<dbReference type="SUPFAM" id="SSF46785">
    <property type="entry name" value="Winged helix' DNA-binding domain"/>
    <property type="match status" value="1"/>
</dbReference>
<feature type="domain" description="DUF7436" evidence="2">
    <location>
        <begin position="109"/>
        <end position="261"/>
    </location>
</feature>
<accession>A0A4D6HIQ9</accession>
<dbReference type="OrthoDB" id="202962at2157"/>
<protein>
    <submittedName>
        <fullName evidence="3">TrmB family transcriptional regulator</fullName>
    </submittedName>
</protein>
<organism evidence="3 4">
    <name type="scientific">Halapricum salinum</name>
    <dbReference type="NCBI Taxonomy" id="1457250"/>
    <lineage>
        <taxon>Archaea</taxon>
        <taxon>Methanobacteriati</taxon>
        <taxon>Methanobacteriota</taxon>
        <taxon>Stenosarchaea group</taxon>
        <taxon>Halobacteria</taxon>
        <taxon>Halobacteriales</taxon>
        <taxon>Haloarculaceae</taxon>
        <taxon>Halapricum</taxon>
    </lineage>
</organism>
<dbReference type="RefSeq" id="WP_049992915.1">
    <property type="nucleotide sequence ID" value="NZ_CP031310.1"/>
</dbReference>
<keyword evidence="4" id="KW-1185">Reference proteome</keyword>
<sequence length="264" mass="29310">MSDLAELGLSSYEAVVYRTLLGLGSAPARAISDASDVPRGRIYDVLNTLDSRGLVRTHDSREPTRYAAVDPEIAVDRLLDERRRELTEQRKHYESVAESVSERLSPAIPTESRFWTAALGSEEACSLAREQQELAEDRITSVIGAPYENAAWQQYAREIDVIEREIDPELDVRVLVSESLLSGIDDEIQSELFDLSAGLAVRSTPDLSITVDVVDGHTVYVHVTDPFDPSERLGVVAVRDEPFADSIETAFEDVWTDARELSDS</sequence>
<dbReference type="InterPro" id="IPR036388">
    <property type="entry name" value="WH-like_DNA-bd_sf"/>
</dbReference>
<dbReference type="EMBL" id="CP031310">
    <property type="protein sequence ID" value="QCC52587.1"/>
    <property type="molecule type" value="Genomic_DNA"/>
</dbReference>